<evidence type="ECO:0000313" key="8">
    <source>
        <dbReference type="Proteomes" id="UP000709672"/>
    </source>
</evidence>
<keyword evidence="3" id="KW-0133">Cell shape</keyword>
<keyword evidence="4" id="KW-0573">Peptidoglycan synthesis</keyword>
<evidence type="ECO:0000256" key="2">
    <source>
        <dbReference type="ARBA" id="ARBA00022679"/>
    </source>
</evidence>
<keyword evidence="6" id="KW-0961">Cell wall biogenesis/degradation</keyword>
<dbReference type="AlphaFoldDB" id="A0A932DSK0"/>
<evidence type="ECO:0000256" key="3">
    <source>
        <dbReference type="ARBA" id="ARBA00022960"/>
    </source>
</evidence>
<dbReference type="PANTHER" id="PTHR36174">
    <property type="entry name" value="LIPID II:GLYCINE GLYCYLTRANSFERASE"/>
    <property type="match status" value="1"/>
</dbReference>
<proteinExistence type="inferred from homology"/>
<name>A0A932DSK0_9BACT</name>
<dbReference type="GO" id="GO:0071555">
    <property type="term" value="P:cell wall organization"/>
    <property type="evidence" value="ECO:0007669"/>
    <property type="project" value="UniProtKB-KW"/>
</dbReference>
<dbReference type="InterPro" id="IPR050644">
    <property type="entry name" value="PG_Glycine_Bridge_Synth"/>
</dbReference>
<dbReference type="Pfam" id="PF02388">
    <property type="entry name" value="FemAB"/>
    <property type="match status" value="1"/>
</dbReference>
<dbReference type="Gene3D" id="3.40.630.30">
    <property type="match status" value="2"/>
</dbReference>
<dbReference type="EMBL" id="JACPHQ010000041">
    <property type="protein sequence ID" value="MBI2466142.1"/>
    <property type="molecule type" value="Genomic_DNA"/>
</dbReference>
<dbReference type="GO" id="GO:0016755">
    <property type="term" value="F:aminoacyltransferase activity"/>
    <property type="evidence" value="ECO:0007669"/>
    <property type="project" value="InterPro"/>
</dbReference>
<evidence type="ECO:0000313" key="7">
    <source>
        <dbReference type="EMBL" id="MBI2466142.1"/>
    </source>
</evidence>
<keyword evidence="5" id="KW-0012">Acyltransferase</keyword>
<dbReference type="GO" id="GO:0008360">
    <property type="term" value="P:regulation of cell shape"/>
    <property type="evidence" value="ECO:0007669"/>
    <property type="project" value="UniProtKB-KW"/>
</dbReference>
<accession>A0A932DSK0</accession>
<dbReference type="Proteomes" id="UP000709672">
    <property type="component" value="Unassembled WGS sequence"/>
</dbReference>
<dbReference type="PANTHER" id="PTHR36174:SF1">
    <property type="entry name" value="LIPID II:GLYCINE GLYCYLTRANSFERASE"/>
    <property type="match status" value="1"/>
</dbReference>
<dbReference type="PROSITE" id="PS51191">
    <property type="entry name" value="FEMABX"/>
    <property type="match status" value="1"/>
</dbReference>
<reference evidence="7" key="1">
    <citation type="submission" date="2020-07" db="EMBL/GenBank/DDBJ databases">
        <title>Huge and variable diversity of episymbiotic CPR bacteria and DPANN archaea in groundwater ecosystems.</title>
        <authorList>
            <person name="He C.Y."/>
            <person name="Keren R."/>
            <person name="Whittaker M."/>
            <person name="Farag I.F."/>
            <person name="Doudna J."/>
            <person name="Cate J.H.D."/>
            <person name="Banfield J.F."/>
        </authorList>
    </citation>
    <scope>NUCLEOTIDE SEQUENCE</scope>
    <source>
        <strain evidence="7">NC_groundwater_418_Ag_B-0.1um_45_10</strain>
    </source>
</reference>
<dbReference type="GO" id="GO:0009252">
    <property type="term" value="P:peptidoglycan biosynthetic process"/>
    <property type="evidence" value="ECO:0007669"/>
    <property type="project" value="UniProtKB-KW"/>
</dbReference>
<evidence type="ECO:0000256" key="6">
    <source>
        <dbReference type="ARBA" id="ARBA00023316"/>
    </source>
</evidence>
<dbReference type="InterPro" id="IPR016181">
    <property type="entry name" value="Acyl_CoA_acyltransferase"/>
</dbReference>
<dbReference type="SUPFAM" id="SSF55729">
    <property type="entry name" value="Acyl-CoA N-acyltransferases (Nat)"/>
    <property type="match status" value="2"/>
</dbReference>
<evidence type="ECO:0000256" key="1">
    <source>
        <dbReference type="ARBA" id="ARBA00009943"/>
    </source>
</evidence>
<evidence type="ECO:0000256" key="5">
    <source>
        <dbReference type="ARBA" id="ARBA00023315"/>
    </source>
</evidence>
<comment type="caution">
    <text evidence="7">The sequence shown here is derived from an EMBL/GenBank/DDBJ whole genome shotgun (WGS) entry which is preliminary data.</text>
</comment>
<evidence type="ECO:0000256" key="4">
    <source>
        <dbReference type="ARBA" id="ARBA00022984"/>
    </source>
</evidence>
<organism evidence="7 8">
    <name type="scientific">Candidatus Sungiibacteriota bacterium</name>
    <dbReference type="NCBI Taxonomy" id="2750080"/>
    <lineage>
        <taxon>Bacteria</taxon>
        <taxon>Candidatus Sungiibacteriota</taxon>
    </lineage>
</organism>
<comment type="similarity">
    <text evidence="1">Belongs to the FemABX family.</text>
</comment>
<dbReference type="InterPro" id="IPR003447">
    <property type="entry name" value="FEMABX"/>
</dbReference>
<gene>
    <name evidence="7" type="ORF">HYV66_02870</name>
</gene>
<keyword evidence="2" id="KW-0808">Transferase</keyword>
<sequence length="350" mass="40676">MIDKIKITAAQPEDEKNWNEFVKENYPPIGTFMASWEWGTFQQALGRKINRYLIIADDLVGVFTVVYCRLPLGQQYGYVPRGPVLNRVFFDTLEKINNLFKFIERWAKQNFPDFIFLRLEPPLGPETVITGRRLIRPNYYIQPRRNLAINLSKTKSEILAEFHSSTRSNVKKAKRKDVTAEIKKEMSPNDWDEFFKMAGETIARNAGKNIYPGRAYFETMLKTVPYIDDAKNGELSLGFFCGRHEGRLAAMNLVLFFGRTATYLFGGSYTAELSSKVTTYLHWRGMEEAKERGYIYYDLGGIDEKLWPSLTVFKRRFKGEEFEYLGNIDVVLNSLGYRVYNIIRKIRKSG</sequence>
<protein>
    <submittedName>
        <fullName evidence="7">Peptidoglycan bridge formation glycyltransferase FemA/FemB family protein</fullName>
    </submittedName>
</protein>